<dbReference type="PANTHER" id="PTHR36838">
    <property type="entry name" value="AUXIN EFFLUX CARRIER FAMILY PROTEIN"/>
    <property type="match status" value="1"/>
</dbReference>
<name>A0A2T4CMZ5_9GAMM</name>
<comment type="caution">
    <text evidence="8">The sequence shown here is derived from an EMBL/GenBank/DDBJ whole genome shotgun (WGS) entry which is preliminary data.</text>
</comment>
<evidence type="ECO:0000313" key="9">
    <source>
        <dbReference type="Proteomes" id="UP000243022"/>
    </source>
</evidence>
<evidence type="ECO:0000256" key="7">
    <source>
        <dbReference type="SAM" id="Phobius"/>
    </source>
</evidence>
<evidence type="ECO:0000256" key="4">
    <source>
        <dbReference type="ARBA" id="ARBA00022692"/>
    </source>
</evidence>
<feature type="transmembrane region" description="Helical" evidence="7">
    <location>
        <begin position="29"/>
        <end position="45"/>
    </location>
</feature>
<dbReference type="Proteomes" id="UP000243022">
    <property type="component" value="Unassembled WGS sequence"/>
</dbReference>
<proteinExistence type="predicted"/>
<dbReference type="EMBL" id="PYVS01000045">
    <property type="protein sequence ID" value="PTB82924.1"/>
    <property type="molecule type" value="Genomic_DNA"/>
</dbReference>
<keyword evidence="4 7" id="KW-0812">Transmembrane</keyword>
<evidence type="ECO:0000256" key="1">
    <source>
        <dbReference type="ARBA" id="ARBA00004141"/>
    </source>
</evidence>
<evidence type="ECO:0000313" key="8">
    <source>
        <dbReference type="EMBL" id="PTB82924.1"/>
    </source>
</evidence>
<comment type="subcellular location">
    <subcellularLocation>
        <location evidence="1">Membrane</location>
        <topology evidence="1">Multi-pass membrane protein</topology>
    </subcellularLocation>
</comment>
<sequence>MANFLFIAGYLLIGLLLQRSRQFPQNTGQILNAYVIYVALPALVLQKIPLLELSTALVIPAVVPWLLLALTVPLLLWCSRRFQWSRSTTGAMLIIVPLGNTSFVGFPM</sequence>
<feature type="transmembrane region" description="Helical" evidence="7">
    <location>
        <begin position="57"/>
        <end position="77"/>
    </location>
</feature>
<evidence type="ECO:0000256" key="6">
    <source>
        <dbReference type="ARBA" id="ARBA00023136"/>
    </source>
</evidence>
<evidence type="ECO:0000256" key="5">
    <source>
        <dbReference type="ARBA" id="ARBA00022989"/>
    </source>
</evidence>
<keyword evidence="5 7" id="KW-1133">Transmembrane helix</keyword>
<reference evidence="8 9" key="1">
    <citation type="submission" date="2018-03" db="EMBL/GenBank/DDBJ databases">
        <title>Cross-interface Injection: A General Nanoliter Liquid Handling Method Applied to Single Cells Genome Amplification Automated Nanoliter Liquid Handling Applied to Single Cell Multiple Displacement Amplification.</title>
        <authorList>
            <person name="Yun J."/>
            <person name="Xu P."/>
            <person name="Xu J."/>
            <person name="Dai X."/>
            <person name="Wang Y."/>
            <person name="Zheng X."/>
            <person name="Cao C."/>
            <person name="Yi Q."/>
            <person name="Zhu Y."/>
            <person name="Wang L."/>
            <person name="Dong Z."/>
            <person name="Huang Y."/>
            <person name="Huang L."/>
            <person name="Du W."/>
        </authorList>
    </citation>
    <scope>NUCLEOTIDE SEQUENCE [LARGE SCALE GENOMIC DNA]</scope>
    <source>
        <strain evidence="8 9">Z-E1-2</strain>
    </source>
</reference>
<dbReference type="PANTHER" id="PTHR36838:SF1">
    <property type="entry name" value="SLR1864 PROTEIN"/>
    <property type="match status" value="1"/>
</dbReference>
<dbReference type="GO" id="GO:0055085">
    <property type="term" value="P:transmembrane transport"/>
    <property type="evidence" value="ECO:0007669"/>
    <property type="project" value="InterPro"/>
</dbReference>
<feature type="transmembrane region" description="Helical" evidence="7">
    <location>
        <begin position="89"/>
        <end position="106"/>
    </location>
</feature>
<dbReference type="Pfam" id="PF03547">
    <property type="entry name" value="Mem_trans"/>
    <property type="match status" value="1"/>
</dbReference>
<evidence type="ECO:0000256" key="2">
    <source>
        <dbReference type="ARBA" id="ARBA00022448"/>
    </source>
</evidence>
<evidence type="ECO:0000256" key="3">
    <source>
        <dbReference type="ARBA" id="ARBA00022475"/>
    </source>
</evidence>
<keyword evidence="3" id="KW-1003">Cell membrane</keyword>
<keyword evidence="6 7" id="KW-0472">Membrane</keyword>
<dbReference type="InterPro" id="IPR004776">
    <property type="entry name" value="Mem_transp_PIN-like"/>
</dbReference>
<gene>
    <name evidence="8" type="ORF">C9986_02090</name>
</gene>
<dbReference type="GO" id="GO:0016020">
    <property type="term" value="C:membrane"/>
    <property type="evidence" value="ECO:0007669"/>
    <property type="project" value="UniProtKB-SubCell"/>
</dbReference>
<accession>A0A2T4CMZ5</accession>
<keyword evidence="2" id="KW-0813">Transport</keyword>
<protein>
    <recommendedName>
        <fullName evidence="10">Transporter</fullName>
    </recommendedName>
</protein>
<dbReference type="AlphaFoldDB" id="A0A2T4CMZ5"/>
<evidence type="ECO:0008006" key="10">
    <source>
        <dbReference type="Google" id="ProtNLM"/>
    </source>
</evidence>
<feature type="non-terminal residue" evidence="8">
    <location>
        <position position="108"/>
    </location>
</feature>
<organism evidence="8 9">
    <name type="scientific">Pseudidiomarina aestuarii</name>
    <dbReference type="NCBI Taxonomy" id="624146"/>
    <lineage>
        <taxon>Bacteria</taxon>
        <taxon>Pseudomonadati</taxon>
        <taxon>Pseudomonadota</taxon>
        <taxon>Gammaproteobacteria</taxon>
        <taxon>Alteromonadales</taxon>
        <taxon>Idiomarinaceae</taxon>
        <taxon>Pseudidiomarina</taxon>
    </lineage>
</organism>